<evidence type="ECO:0000313" key="2">
    <source>
        <dbReference type="EMBL" id="CCF40003.1"/>
    </source>
</evidence>
<evidence type="ECO:0000256" key="1">
    <source>
        <dbReference type="SAM" id="MobiDB-lite"/>
    </source>
</evidence>
<dbReference type="VEuPathDB" id="FungiDB:CH63R_05902"/>
<feature type="compositionally biased region" description="Polar residues" evidence="1">
    <location>
        <begin position="205"/>
        <end position="218"/>
    </location>
</feature>
<dbReference type="eggNOG" id="ENOG502RBAQ">
    <property type="taxonomic scope" value="Eukaryota"/>
</dbReference>
<dbReference type="HOGENOM" id="CLU_1137921_0_0_1"/>
<dbReference type="AlphaFoldDB" id="H1VIF0"/>
<dbReference type="EMBL" id="CACQ02003820">
    <property type="protein sequence ID" value="CCF40003.1"/>
    <property type="molecule type" value="Genomic_DNA"/>
</dbReference>
<name>H1VIF0_COLHI</name>
<reference evidence="3" key="1">
    <citation type="journal article" date="2012" name="Nat. Genet.">
        <title>Lifestyle transitions in plant pathogenic Colletotrichum fungi deciphered by genome and transcriptome analyses.</title>
        <authorList>
            <person name="O'Connell R.J."/>
            <person name="Thon M.R."/>
            <person name="Hacquard S."/>
            <person name="Amyotte S.G."/>
            <person name="Kleemann J."/>
            <person name="Torres M.F."/>
            <person name="Damm U."/>
            <person name="Buiate E.A."/>
            <person name="Epstein L."/>
            <person name="Alkan N."/>
            <person name="Altmueller J."/>
            <person name="Alvarado-Balderrama L."/>
            <person name="Bauser C.A."/>
            <person name="Becker C."/>
            <person name="Birren B.W."/>
            <person name="Chen Z."/>
            <person name="Choi J."/>
            <person name="Crouch J.A."/>
            <person name="Duvick J.P."/>
            <person name="Farman M.A."/>
            <person name="Gan P."/>
            <person name="Heiman D."/>
            <person name="Henrissat B."/>
            <person name="Howard R.J."/>
            <person name="Kabbage M."/>
            <person name="Koch C."/>
            <person name="Kracher B."/>
            <person name="Kubo Y."/>
            <person name="Law A.D."/>
            <person name="Lebrun M.-H."/>
            <person name="Lee Y.-H."/>
            <person name="Miyara I."/>
            <person name="Moore N."/>
            <person name="Neumann U."/>
            <person name="Nordstroem K."/>
            <person name="Panaccione D.G."/>
            <person name="Panstruga R."/>
            <person name="Place M."/>
            <person name="Proctor R.H."/>
            <person name="Prusky D."/>
            <person name="Rech G."/>
            <person name="Reinhardt R."/>
            <person name="Rollins J.A."/>
            <person name="Rounsley S."/>
            <person name="Schardl C.L."/>
            <person name="Schwartz D.C."/>
            <person name="Shenoy N."/>
            <person name="Shirasu K."/>
            <person name="Sikhakolli U.R."/>
            <person name="Stueber K."/>
            <person name="Sukno S.A."/>
            <person name="Sweigard J.A."/>
            <person name="Takano Y."/>
            <person name="Takahara H."/>
            <person name="Trail F."/>
            <person name="van der Does H.C."/>
            <person name="Voll L.M."/>
            <person name="Will I."/>
            <person name="Young S."/>
            <person name="Zeng Q."/>
            <person name="Zhang J."/>
            <person name="Zhou S."/>
            <person name="Dickman M.B."/>
            <person name="Schulze-Lefert P."/>
            <person name="Ver Loren van Themaat E."/>
            <person name="Ma L.-J."/>
            <person name="Vaillancourt L.J."/>
        </authorList>
    </citation>
    <scope>NUCLEOTIDE SEQUENCE [LARGE SCALE GENOMIC DNA]</scope>
    <source>
        <strain evidence="3">IMI 349063</strain>
    </source>
</reference>
<evidence type="ECO:0000313" key="3">
    <source>
        <dbReference type="Proteomes" id="UP000007174"/>
    </source>
</evidence>
<feature type="region of interest" description="Disordered" evidence="1">
    <location>
        <begin position="183"/>
        <end position="244"/>
    </location>
</feature>
<dbReference type="STRING" id="759273.H1VIF0"/>
<sequence length="244" mass="26258">MAEGRSLPVPAQGDIYAHEGKLSITNAAANVFVVYGRQPQDASHPSSSLSIDFVMGNIYLIDSVYFPPFQCSSTRHFGSLIKGFGLDFDGYHRGDTKIKTVYDDVVCVVGNQPGASCSIGTVAGNLVTVSDLSRLLTRPKPSNVAVSYVHGMTLHESHFAYGGGLHRALTTVAKRKMERLGIKTRPATQSKPSKKQKRKLARSKMSGNSFATGANCTILQRPLPAAPPVRGGIPSVKIKQEDQD</sequence>
<accession>H1VIF0</accession>
<dbReference type="Proteomes" id="UP000007174">
    <property type="component" value="Unassembled WGS sequence"/>
</dbReference>
<gene>
    <name evidence="2" type="ORF">CH063_10684</name>
</gene>
<organism evidence="2 3">
    <name type="scientific">Colletotrichum higginsianum (strain IMI 349063)</name>
    <name type="common">Crucifer anthracnose fungus</name>
    <dbReference type="NCBI Taxonomy" id="759273"/>
    <lineage>
        <taxon>Eukaryota</taxon>
        <taxon>Fungi</taxon>
        <taxon>Dikarya</taxon>
        <taxon>Ascomycota</taxon>
        <taxon>Pezizomycotina</taxon>
        <taxon>Sordariomycetes</taxon>
        <taxon>Hypocreomycetidae</taxon>
        <taxon>Glomerellales</taxon>
        <taxon>Glomerellaceae</taxon>
        <taxon>Colletotrichum</taxon>
        <taxon>Colletotrichum destructivum species complex</taxon>
    </lineage>
</organism>
<feature type="compositionally biased region" description="Basic residues" evidence="1">
    <location>
        <begin position="192"/>
        <end position="202"/>
    </location>
</feature>
<protein>
    <submittedName>
        <fullName evidence="2">Uncharacterized protein</fullName>
    </submittedName>
</protein>
<proteinExistence type="predicted"/>